<dbReference type="PANTHER" id="PTHR12224">
    <property type="entry name" value="BETA-1,4-MANNOSYL-GLYCOPROTEIN BETA-1,4-N-ACETYLGLUCOSAMINYL-TRANSFERASE"/>
    <property type="match status" value="1"/>
</dbReference>
<dbReference type="Pfam" id="PF04724">
    <property type="entry name" value="Glyco_transf_17"/>
    <property type="match status" value="1"/>
</dbReference>
<sequence>MRFRHRFMKDWYQPGCKQWGLDGEYRRRPDRKVYYGFAFGGEMGVLTVVLEEIYPEVDYIIILEANQTWRGEAKPLFFQKFKDSHFSQYLDKVRYIPYGFDDDEIGARIDMCLTSDPVGLYGPGRLTCRWMRQWGARDYLAKKGAEDIGPNDVFIISDLDELLAREFVRAVKHCNIYPEDLPDKCSRMGVHTFGHRYHFGCTVAKNYGHYHPDMVLGRCLDKYGGEEVRRDFGEPKKYRPKPPGLLQAKYVGPGGWHMHSFLSTAQVAWKWFSRSGNAQTSWTTKDLELIKDRRKNCHDGPEFFSFDAFHCSPMPHLVRENPKAWAHFAGYVHDEQLPDEFLAEKHFREVLLEKRDPNDKSLLQF</sequence>
<dbReference type="GO" id="GO:0016020">
    <property type="term" value="C:membrane"/>
    <property type="evidence" value="ECO:0007669"/>
    <property type="project" value="InterPro"/>
</dbReference>
<evidence type="ECO:0000313" key="1">
    <source>
        <dbReference type="EMBL" id="CAD9759801.1"/>
    </source>
</evidence>
<name>A0A7S2TPT9_9EUKA</name>
<proteinExistence type="predicted"/>
<organism evidence="1">
    <name type="scientific">Lotharella oceanica</name>
    <dbReference type="NCBI Taxonomy" id="641309"/>
    <lineage>
        <taxon>Eukaryota</taxon>
        <taxon>Sar</taxon>
        <taxon>Rhizaria</taxon>
        <taxon>Cercozoa</taxon>
        <taxon>Chlorarachniophyceae</taxon>
        <taxon>Lotharella</taxon>
    </lineage>
</organism>
<dbReference type="InterPro" id="IPR006813">
    <property type="entry name" value="Glyco_trans_17"/>
</dbReference>
<dbReference type="AlphaFoldDB" id="A0A7S2TPT9"/>
<dbReference type="EMBL" id="HBHP01012632">
    <property type="protein sequence ID" value="CAD9759801.1"/>
    <property type="molecule type" value="Transcribed_RNA"/>
</dbReference>
<reference evidence="1" key="1">
    <citation type="submission" date="2021-01" db="EMBL/GenBank/DDBJ databases">
        <authorList>
            <person name="Corre E."/>
            <person name="Pelletier E."/>
            <person name="Niang G."/>
            <person name="Scheremetjew M."/>
            <person name="Finn R."/>
            <person name="Kale V."/>
            <person name="Holt S."/>
            <person name="Cochrane G."/>
            <person name="Meng A."/>
            <person name="Brown T."/>
            <person name="Cohen L."/>
        </authorList>
    </citation>
    <scope>NUCLEOTIDE SEQUENCE</scope>
    <source>
        <strain evidence="1">CCMP622</strain>
    </source>
</reference>
<dbReference type="GO" id="GO:0003830">
    <property type="term" value="F:beta-1,4-mannosylglycoprotein 4-beta-N-acetylglucosaminyltransferase activity"/>
    <property type="evidence" value="ECO:0007669"/>
    <property type="project" value="InterPro"/>
</dbReference>
<protein>
    <submittedName>
        <fullName evidence="1">Uncharacterized protein</fullName>
    </submittedName>
</protein>
<dbReference type="PANTHER" id="PTHR12224:SF0">
    <property type="entry name" value="BETA-1,4-MANNOSYL-GLYCOPROTEIN 4-BETA-N-ACETYLGLUCOSAMINYLTRANSFERASE"/>
    <property type="match status" value="1"/>
</dbReference>
<dbReference type="GO" id="GO:0006044">
    <property type="term" value="P:N-acetylglucosamine metabolic process"/>
    <property type="evidence" value="ECO:0007669"/>
    <property type="project" value="TreeGrafter"/>
</dbReference>
<accession>A0A7S2TPT9</accession>
<gene>
    <name evidence="1" type="ORF">LSP00402_LOCUS7843</name>
</gene>